<evidence type="ECO:0000256" key="1">
    <source>
        <dbReference type="ARBA" id="ARBA00022741"/>
    </source>
</evidence>
<feature type="non-terminal residue" evidence="3">
    <location>
        <position position="1"/>
    </location>
</feature>
<dbReference type="GO" id="GO:0003924">
    <property type="term" value="F:GTPase activity"/>
    <property type="evidence" value="ECO:0007669"/>
    <property type="project" value="InterPro"/>
</dbReference>
<dbReference type="CDD" id="cd00154">
    <property type="entry name" value="Rab"/>
    <property type="match status" value="1"/>
</dbReference>
<dbReference type="InterPro" id="IPR005225">
    <property type="entry name" value="Small_GTP-bd"/>
</dbReference>
<dbReference type="Pfam" id="PF00071">
    <property type="entry name" value="Ras"/>
    <property type="match status" value="1"/>
</dbReference>
<dbReference type="AlphaFoldDB" id="A0A146KAR5"/>
<proteinExistence type="predicted"/>
<dbReference type="Gene3D" id="3.40.50.300">
    <property type="entry name" value="P-loop containing nucleotide triphosphate hydrolases"/>
    <property type="match status" value="1"/>
</dbReference>
<keyword evidence="1" id="KW-0547">Nucleotide-binding</keyword>
<dbReference type="PRINTS" id="PR00449">
    <property type="entry name" value="RASTRNSFRMNG"/>
</dbReference>
<dbReference type="SMART" id="SM00174">
    <property type="entry name" value="RHO"/>
    <property type="match status" value="1"/>
</dbReference>
<dbReference type="PROSITE" id="PS51419">
    <property type="entry name" value="RAB"/>
    <property type="match status" value="1"/>
</dbReference>
<sequence>IGDASLGKSTLAHRYIHDQYEENLKSTINCGNYKQMKKINNVNLQLNIWDTAGQERFRSLAPQFYRKADYIIVCYDVSNVTSLNSAKEWIYMVQKDSSAKGKIVIVGTKLDVTDNPI</sequence>
<dbReference type="PANTHER" id="PTHR47977">
    <property type="entry name" value="RAS-RELATED PROTEIN RAB"/>
    <property type="match status" value="1"/>
</dbReference>
<dbReference type="GO" id="GO:0005525">
    <property type="term" value="F:GTP binding"/>
    <property type="evidence" value="ECO:0007669"/>
    <property type="project" value="UniProtKB-KW"/>
</dbReference>
<dbReference type="NCBIfam" id="TIGR00231">
    <property type="entry name" value="small_GTP"/>
    <property type="match status" value="1"/>
</dbReference>
<dbReference type="InterPro" id="IPR050227">
    <property type="entry name" value="Rab"/>
</dbReference>
<dbReference type="SMART" id="SM00175">
    <property type="entry name" value="RAB"/>
    <property type="match status" value="1"/>
</dbReference>
<gene>
    <name evidence="3" type="ORF">TPC1_15118</name>
</gene>
<evidence type="ECO:0000256" key="2">
    <source>
        <dbReference type="ARBA" id="ARBA00023134"/>
    </source>
</evidence>
<dbReference type="SUPFAM" id="SSF52540">
    <property type="entry name" value="P-loop containing nucleoside triphosphate hydrolases"/>
    <property type="match status" value="1"/>
</dbReference>
<accession>A0A146KAR5</accession>
<name>A0A146KAR5_9EUKA</name>
<dbReference type="EMBL" id="GDID01003791">
    <property type="protein sequence ID" value="JAP92815.1"/>
    <property type="molecule type" value="Transcribed_RNA"/>
</dbReference>
<keyword evidence="2" id="KW-0342">GTP-binding</keyword>
<organism evidence="3">
    <name type="scientific">Trepomonas sp. PC1</name>
    <dbReference type="NCBI Taxonomy" id="1076344"/>
    <lineage>
        <taxon>Eukaryota</taxon>
        <taxon>Metamonada</taxon>
        <taxon>Diplomonadida</taxon>
        <taxon>Hexamitidae</taxon>
        <taxon>Hexamitinae</taxon>
        <taxon>Trepomonas</taxon>
    </lineage>
</organism>
<dbReference type="InterPro" id="IPR001806">
    <property type="entry name" value="Small_GTPase"/>
</dbReference>
<evidence type="ECO:0000313" key="3">
    <source>
        <dbReference type="EMBL" id="JAP92815.1"/>
    </source>
</evidence>
<dbReference type="InterPro" id="IPR027417">
    <property type="entry name" value="P-loop_NTPase"/>
</dbReference>
<protein>
    <submittedName>
        <fullName evidence="3">Rab-like protein</fullName>
    </submittedName>
</protein>
<dbReference type="FunFam" id="3.40.50.300:FF:001447">
    <property type="entry name" value="Ras-related protein Rab-1B"/>
    <property type="match status" value="1"/>
</dbReference>
<feature type="non-terminal residue" evidence="3">
    <location>
        <position position="117"/>
    </location>
</feature>
<reference evidence="3" key="1">
    <citation type="submission" date="2015-07" db="EMBL/GenBank/DDBJ databases">
        <title>Adaptation to a free-living lifestyle via gene acquisitions in the diplomonad Trepomonas sp. PC1.</title>
        <authorList>
            <person name="Xu F."/>
            <person name="Jerlstrom-Hultqvist J."/>
            <person name="Kolisko M."/>
            <person name="Simpson A.G.B."/>
            <person name="Roger A.J."/>
            <person name="Svard S.G."/>
            <person name="Andersson J.O."/>
        </authorList>
    </citation>
    <scope>NUCLEOTIDE SEQUENCE</scope>
    <source>
        <strain evidence="3">PC1</strain>
    </source>
</reference>